<dbReference type="Proteomes" id="UP000241848">
    <property type="component" value="Unassembled WGS sequence"/>
</dbReference>
<gene>
    <name evidence="1" type="ORF">C7B45_14780</name>
</gene>
<name>A0A2T2WE29_9FIRM</name>
<accession>A0A2T2WE29</accession>
<dbReference type="EMBL" id="PXYV01000061">
    <property type="protein sequence ID" value="PSR20480.1"/>
    <property type="molecule type" value="Genomic_DNA"/>
</dbReference>
<evidence type="ECO:0000313" key="1">
    <source>
        <dbReference type="EMBL" id="PSR20480.1"/>
    </source>
</evidence>
<dbReference type="AlphaFoldDB" id="A0A2T2WE29"/>
<comment type="caution">
    <text evidence="1">The sequence shown here is derived from an EMBL/GenBank/DDBJ whole genome shotgun (WGS) entry which is preliminary data.</text>
</comment>
<proteinExistence type="predicted"/>
<sequence length="222" mass="24612">MSKHSVEQGGVENQIVGVGGIDAAKDWHYVQWLDMSGTPVAKAFRFANTRAGFEAMWDRRPSDAVRIDWYGVNESLLARVGSARKARRWLTGRLSLADGGWSSGRRKAAAEILTRAEVLRLFATAEADPRALAVPSLLLATGLRLDVLAQACWQKARLSEDQHPVLAISGPRVRYVKLISSVWAYHAGRVRAKPRTPWGPRRAKVSVGIWWPLRLLVTPAPM</sequence>
<protein>
    <submittedName>
        <fullName evidence="1">Uncharacterized protein</fullName>
    </submittedName>
</protein>
<organism evidence="1 2">
    <name type="scientific">Sulfobacillus acidophilus</name>
    <dbReference type="NCBI Taxonomy" id="53633"/>
    <lineage>
        <taxon>Bacteria</taxon>
        <taxon>Bacillati</taxon>
        <taxon>Bacillota</taxon>
        <taxon>Clostridia</taxon>
        <taxon>Eubacteriales</taxon>
        <taxon>Clostridiales Family XVII. Incertae Sedis</taxon>
        <taxon>Sulfobacillus</taxon>
    </lineage>
</organism>
<evidence type="ECO:0000313" key="2">
    <source>
        <dbReference type="Proteomes" id="UP000241848"/>
    </source>
</evidence>
<reference evidence="1 2" key="1">
    <citation type="journal article" date="2014" name="BMC Genomics">
        <title>Comparison of environmental and isolate Sulfobacillus genomes reveals diverse carbon, sulfur, nitrogen, and hydrogen metabolisms.</title>
        <authorList>
            <person name="Justice N.B."/>
            <person name="Norman A."/>
            <person name="Brown C.T."/>
            <person name="Singh A."/>
            <person name="Thomas B.C."/>
            <person name="Banfield J.F."/>
        </authorList>
    </citation>
    <scope>NUCLEOTIDE SEQUENCE [LARGE SCALE GENOMIC DNA]</scope>
    <source>
        <strain evidence="1">AMDSBA3</strain>
    </source>
</reference>